<gene>
    <name evidence="5" type="ORF">TrST_g13824</name>
</gene>
<dbReference type="InterPro" id="IPR036400">
    <property type="entry name" value="Cyt_B5-like_heme/steroid_sf"/>
</dbReference>
<feature type="transmembrane region" description="Helical" evidence="1">
    <location>
        <begin position="331"/>
        <end position="349"/>
    </location>
</feature>
<feature type="transmembrane region" description="Helical" evidence="1">
    <location>
        <begin position="370"/>
        <end position="403"/>
    </location>
</feature>
<evidence type="ECO:0000256" key="1">
    <source>
        <dbReference type="SAM" id="Phobius"/>
    </source>
</evidence>
<feature type="chain" id="PRO_5040891752" description="Cytochrome b5 heme-binding domain-containing protein" evidence="2">
    <location>
        <begin position="19"/>
        <end position="536"/>
    </location>
</feature>
<feature type="domain" description="Cytochrome b5 heme-binding" evidence="3">
    <location>
        <begin position="123"/>
        <end position="170"/>
    </location>
</feature>
<evidence type="ECO:0000259" key="4">
    <source>
        <dbReference type="Pfam" id="PF00487"/>
    </source>
</evidence>
<dbReference type="InterPro" id="IPR001199">
    <property type="entry name" value="Cyt_B5-like_heme/steroid-bd"/>
</dbReference>
<keyword evidence="1" id="KW-0472">Membrane</keyword>
<dbReference type="InterPro" id="IPR005804">
    <property type="entry name" value="FA_desaturase_dom"/>
</dbReference>
<comment type="caution">
    <text evidence="5">The sequence shown here is derived from an EMBL/GenBank/DDBJ whole genome shotgun (WGS) entry which is preliminary data.</text>
</comment>
<evidence type="ECO:0000259" key="3">
    <source>
        <dbReference type="Pfam" id="PF00173"/>
    </source>
</evidence>
<evidence type="ECO:0000256" key="2">
    <source>
        <dbReference type="SAM" id="SignalP"/>
    </source>
</evidence>
<dbReference type="Pfam" id="PF00487">
    <property type="entry name" value="FA_desaturase"/>
    <property type="match status" value="1"/>
</dbReference>
<accession>A0A9W7EV13</accession>
<evidence type="ECO:0000313" key="5">
    <source>
        <dbReference type="EMBL" id="GMH91637.1"/>
    </source>
</evidence>
<dbReference type="GO" id="GO:0016717">
    <property type="term" value="F:oxidoreductase activity, acting on paired donors, with oxidation of a pair of donors resulting in the reduction of molecular oxygen to two molecules of water"/>
    <property type="evidence" value="ECO:0007669"/>
    <property type="project" value="UniProtKB-ARBA"/>
</dbReference>
<dbReference type="GO" id="GO:0006636">
    <property type="term" value="P:unsaturated fatty acid biosynthetic process"/>
    <property type="evidence" value="ECO:0007669"/>
    <property type="project" value="UniProtKB-ARBA"/>
</dbReference>
<dbReference type="PANTHER" id="PTHR19353:SF19">
    <property type="entry name" value="DELTA(5) FATTY ACID DESATURASE C-RELATED"/>
    <property type="match status" value="1"/>
</dbReference>
<dbReference type="Proteomes" id="UP001165085">
    <property type="component" value="Unassembled WGS sequence"/>
</dbReference>
<evidence type="ECO:0000313" key="6">
    <source>
        <dbReference type="Proteomes" id="UP001165085"/>
    </source>
</evidence>
<proteinExistence type="predicted"/>
<dbReference type="PANTHER" id="PTHR19353">
    <property type="entry name" value="FATTY ACID DESATURASE 2"/>
    <property type="match status" value="1"/>
</dbReference>
<keyword evidence="2" id="KW-0732">Signal</keyword>
<dbReference type="CDD" id="cd03506">
    <property type="entry name" value="Delta6-FADS-like"/>
    <property type="match status" value="1"/>
</dbReference>
<keyword evidence="6" id="KW-1185">Reference proteome</keyword>
<protein>
    <recommendedName>
        <fullName evidence="7">Cytochrome b5 heme-binding domain-containing protein</fullName>
    </recommendedName>
</protein>
<dbReference type="EMBL" id="BRXY01000388">
    <property type="protein sequence ID" value="GMH91637.1"/>
    <property type="molecule type" value="Genomic_DNA"/>
</dbReference>
<feature type="signal peptide" evidence="2">
    <location>
        <begin position="1"/>
        <end position="18"/>
    </location>
</feature>
<evidence type="ECO:0008006" key="7">
    <source>
        <dbReference type="Google" id="ProtNLM"/>
    </source>
</evidence>
<dbReference type="AlphaFoldDB" id="A0A9W7EV13"/>
<sequence>MIFRAISALLCYLTVTSSYIFPPSSLSNRVSRRLQKNGANSISRAGDSSSFTPLSNLITSRTVTVKGFEATTQLSSATIDSPPKTELEPRAPPAAYDCTPEGDCVVTEACDDVSCRTSLDVRIHNQWYNLEGWRKAHPAGAHWIDWYNGRDATEVMDAFHSEKARNMYQRLPKSDDATALMLEDEVEPDSETTKNFRKLRAQLVADGWWERDVVHEVKLLAIWASCGLSAAYLCHSNLAHSGSLSIFLLGMFFTQSGWLGHDYVHGVDKWTDRFRQLTTAFAGLGVTWWSDKHNKHHALTNEIGVDEDIATDPFLYTWAPDPANDSPLRKIQHLIFFVPFSALFALWRVDTMTVAVDAVEAKRPGAKEELWILLAHYAVVLSVFPLSVFVPAVFLSGLMSALIVTPTHQSEELFEEYQPQWAEAQFLSTRSAKTSNPFSEWIWGGMQYQLEHHLFPTMPRSKYPLLKPILEKFAEENNIEGGYRESGEFEILKMNWELYRKVALADPVEGAPYSRGHGQLGAILSSNTPAAKQKVA</sequence>
<dbReference type="InterPro" id="IPR012171">
    <property type="entry name" value="Fatty_acid_desaturase"/>
</dbReference>
<name>A0A9W7EV13_9STRA</name>
<dbReference type="GO" id="GO:0016020">
    <property type="term" value="C:membrane"/>
    <property type="evidence" value="ECO:0007669"/>
    <property type="project" value="TreeGrafter"/>
</dbReference>
<dbReference type="Pfam" id="PF00173">
    <property type="entry name" value="Cyt-b5"/>
    <property type="match status" value="1"/>
</dbReference>
<dbReference type="Gene3D" id="3.10.120.10">
    <property type="entry name" value="Cytochrome b5-like heme/steroid binding domain"/>
    <property type="match status" value="1"/>
</dbReference>
<reference evidence="6" key="1">
    <citation type="journal article" date="2023" name="Commun. Biol.">
        <title>Genome analysis of Parmales, the sister group of diatoms, reveals the evolutionary specialization of diatoms from phago-mixotrophs to photoautotrophs.</title>
        <authorList>
            <person name="Ban H."/>
            <person name="Sato S."/>
            <person name="Yoshikawa S."/>
            <person name="Yamada K."/>
            <person name="Nakamura Y."/>
            <person name="Ichinomiya M."/>
            <person name="Sato N."/>
            <person name="Blanc-Mathieu R."/>
            <person name="Endo H."/>
            <person name="Kuwata A."/>
            <person name="Ogata H."/>
        </authorList>
    </citation>
    <scope>NUCLEOTIDE SEQUENCE [LARGE SCALE GENOMIC DNA]</scope>
    <source>
        <strain evidence="6">NIES 3701</strain>
    </source>
</reference>
<keyword evidence="1" id="KW-0812">Transmembrane</keyword>
<dbReference type="SUPFAM" id="SSF55856">
    <property type="entry name" value="Cytochrome b5-like heme/steroid binding domain"/>
    <property type="match status" value="1"/>
</dbReference>
<dbReference type="OrthoDB" id="260091at2759"/>
<keyword evidence="1" id="KW-1133">Transmembrane helix</keyword>
<dbReference type="GO" id="GO:0042759">
    <property type="term" value="P:long-chain fatty acid biosynthetic process"/>
    <property type="evidence" value="ECO:0007669"/>
    <property type="project" value="UniProtKB-ARBA"/>
</dbReference>
<feature type="domain" description="Fatty acid desaturase" evidence="4">
    <location>
        <begin position="246"/>
        <end position="478"/>
    </location>
</feature>
<organism evidence="5 6">
    <name type="scientific">Triparma strigata</name>
    <dbReference type="NCBI Taxonomy" id="1606541"/>
    <lineage>
        <taxon>Eukaryota</taxon>
        <taxon>Sar</taxon>
        <taxon>Stramenopiles</taxon>
        <taxon>Ochrophyta</taxon>
        <taxon>Bolidophyceae</taxon>
        <taxon>Parmales</taxon>
        <taxon>Triparmaceae</taxon>
        <taxon>Triparma</taxon>
    </lineage>
</organism>